<dbReference type="EMBL" id="SMFX01000001">
    <property type="protein sequence ID" value="TCK18780.1"/>
    <property type="molecule type" value="Genomic_DNA"/>
</dbReference>
<dbReference type="Gene3D" id="3.40.190.10">
    <property type="entry name" value="Periplasmic binding protein-like II"/>
    <property type="match status" value="2"/>
</dbReference>
<comment type="caution">
    <text evidence="1">The sequence shown here is derived from an EMBL/GenBank/DDBJ whole genome shotgun (WGS) entry which is preliminary data.</text>
</comment>
<gene>
    <name evidence="1" type="ORF">DFR30_2064</name>
</gene>
<sequence>MIIKACQLALRRPADSIADVFHPLILVALLSLLLPYPARSDTNAVETIHFGVLSIAPPARILAKWQPFADYLGEKLGKPVKIVVPRGFGRMKKAVANRQVEFFYINSHVFYRLKQAGHAIGVAQMQNIDGKKTSRSEIFVRGDSGISSISGLKGKQIAFISPMGAGGYLAPRAYLRSHGVKSGDEVDETFTKNLSTSIHKVLLNETGAASMCGVNFRLMGEKVDTGELKIIAVSDEYPENLIAARADLDPKLVERFRNIVVNMQDDPEGFGVLTGMTTMKIKRFLPYDPAMEDLTRKLLEQAGLKP</sequence>
<dbReference type="AlphaFoldDB" id="A0A4R1HF01"/>
<name>A0A4R1HF01_9GAMM</name>
<dbReference type="Proteomes" id="UP000295707">
    <property type="component" value="Unassembled WGS sequence"/>
</dbReference>
<keyword evidence="2" id="KW-1185">Reference proteome</keyword>
<dbReference type="PANTHER" id="PTHR35841">
    <property type="entry name" value="PHOSPHONATES-BINDING PERIPLASMIC PROTEIN"/>
    <property type="match status" value="1"/>
</dbReference>
<organism evidence="1 2">
    <name type="scientific">Thiogranum longum</name>
    <dbReference type="NCBI Taxonomy" id="1537524"/>
    <lineage>
        <taxon>Bacteria</taxon>
        <taxon>Pseudomonadati</taxon>
        <taxon>Pseudomonadota</taxon>
        <taxon>Gammaproteobacteria</taxon>
        <taxon>Chromatiales</taxon>
        <taxon>Ectothiorhodospiraceae</taxon>
        <taxon>Thiogranum</taxon>
    </lineage>
</organism>
<evidence type="ECO:0000313" key="1">
    <source>
        <dbReference type="EMBL" id="TCK18780.1"/>
    </source>
</evidence>
<dbReference type="SUPFAM" id="SSF53850">
    <property type="entry name" value="Periplasmic binding protein-like II"/>
    <property type="match status" value="1"/>
</dbReference>
<protein>
    <submittedName>
        <fullName evidence="1">Phosphate/phosphite/phosphonate ABC transporter binding protein</fullName>
    </submittedName>
</protein>
<dbReference type="OrthoDB" id="225238at2"/>
<evidence type="ECO:0000313" key="2">
    <source>
        <dbReference type="Proteomes" id="UP000295707"/>
    </source>
</evidence>
<proteinExistence type="predicted"/>
<dbReference type="RefSeq" id="WP_132972880.1">
    <property type="nucleotide sequence ID" value="NZ_SMFX01000001.1"/>
</dbReference>
<reference evidence="1 2" key="1">
    <citation type="submission" date="2019-03" db="EMBL/GenBank/DDBJ databases">
        <title>Genomic Encyclopedia of Type Strains, Phase IV (KMG-IV): sequencing the most valuable type-strain genomes for metagenomic binning, comparative biology and taxonomic classification.</title>
        <authorList>
            <person name="Goeker M."/>
        </authorList>
    </citation>
    <scope>NUCLEOTIDE SEQUENCE [LARGE SCALE GENOMIC DNA]</scope>
    <source>
        <strain evidence="1 2">DSM 19610</strain>
    </source>
</reference>
<dbReference type="Pfam" id="PF12974">
    <property type="entry name" value="Phosphonate-bd"/>
    <property type="match status" value="1"/>
</dbReference>
<dbReference type="PANTHER" id="PTHR35841:SF1">
    <property type="entry name" value="PHOSPHONATES-BINDING PERIPLASMIC PROTEIN"/>
    <property type="match status" value="1"/>
</dbReference>
<accession>A0A4R1HF01</accession>